<dbReference type="Proteomes" id="UP001152803">
    <property type="component" value="Unassembled WGS sequence"/>
</dbReference>
<dbReference type="AlphaFoldDB" id="A0A9Q1HXZ6"/>
<evidence type="ECO:0000313" key="1">
    <source>
        <dbReference type="EMBL" id="KAJ8268811.1"/>
    </source>
</evidence>
<gene>
    <name evidence="1" type="ORF">COCON_G00114180</name>
</gene>
<reference evidence="1" key="1">
    <citation type="journal article" date="2023" name="Science">
        <title>Genome structures resolve the early diversification of teleost fishes.</title>
        <authorList>
            <person name="Parey E."/>
            <person name="Louis A."/>
            <person name="Montfort J."/>
            <person name="Bouchez O."/>
            <person name="Roques C."/>
            <person name="Iampietro C."/>
            <person name="Lluch J."/>
            <person name="Castinel A."/>
            <person name="Donnadieu C."/>
            <person name="Desvignes T."/>
            <person name="Floi Bucao C."/>
            <person name="Jouanno E."/>
            <person name="Wen M."/>
            <person name="Mejri S."/>
            <person name="Dirks R."/>
            <person name="Jansen H."/>
            <person name="Henkel C."/>
            <person name="Chen W.J."/>
            <person name="Zahm M."/>
            <person name="Cabau C."/>
            <person name="Klopp C."/>
            <person name="Thompson A.W."/>
            <person name="Robinson-Rechavi M."/>
            <person name="Braasch I."/>
            <person name="Lecointre G."/>
            <person name="Bobe J."/>
            <person name="Postlethwait J.H."/>
            <person name="Berthelot C."/>
            <person name="Roest Crollius H."/>
            <person name="Guiguen Y."/>
        </authorList>
    </citation>
    <scope>NUCLEOTIDE SEQUENCE</scope>
    <source>
        <strain evidence="1">Concon-B</strain>
    </source>
</reference>
<comment type="caution">
    <text evidence="1">The sequence shown here is derived from an EMBL/GenBank/DDBJ whole genome shotgun (WGS) entry which is preliminary data.</text>
</comment>
<keyword evidence="2" id="KW-1185">Reference proteome</keyword>
<dbReference type="EMBL" id="JAFJMO010000008">
    <property type="protein sequence ID" value="KAJ8268811.1"/>
    <property type="molecule type" value="Genomic_DNA"/>
</dbReference>
<evidence type="ECO:0000313" key="2">
    <source>
        <dbReference type="Proteomes" id="UP001152803"/>
    </source>
</evidence>
<sequence length="73" mass="7819">MRSCGRWDLHTDLPALSTHSDVSGRKEKALLRPLSLSKPSRDRSRCFSLAVNVAGVRDAAGALCRGGELQALG</sequence>
<name>A0A9Q1HXZ6_CONCO</name>
<protein>
    <submittedName>
        <fullName evidence="1">Uncharacterized protein</fullName>
    </submittedName>
</protein>
<accession>A0A9Q1HXZ6</accession>
<organism evidence="1 2">
    <name type="scientific">Conger conger</name>
    <name type="common">Conger eel</name>
    <name type="synonym">Muraena conger</name>
    <dbReference type="NCBI Taxonomy" id="82655"/>
    <lineage>
        <taxon>Eukaryota</taxon>
        <taxon>Metazoa</taxon>
        <taxon>Chordata</taxon>
        <taxon>Craniata</taxon>
        <taxon>Vertebrata</taxon>
        <taxon>Euteleostomi</taxon>
        <taxon>Actinopterygii</taxon>
        <taxon>Neopterygii</taxon>
        <taxon>Teleostei</taxon>
        <taxon>Anguilliformes</taxon>
        <taxon>Congridae</taxon>
        <taxon>Conger</taxon>
    </lineage>
</organism>
<proteinExistence type="predicted"/>